<dbReference type="PROSITE" id="PS51257">
    <property type="entry name" value="PROKAR_LIPOPROTEIN"/>
    <property type="match status" value="1"/>
</dbReference>
<evidence type="ECO:0000256" key="3">
    <source>
        <dbReference type="ARBA" id="ARBA00022692"/>
    </source>
</evidence>
<evidence type="ECO:0000256" key="5">
    <source>
        <dbReference type="ARBA" id="ARBA00023136"/>
    </source>
</evidence>
<sequence length="807" mass="90338">MFKNLFKHSLRAMNRQKGYVAINVLGLAIGIACSLVIILFVVHEVSFDKFNEKGDRIYRLVLNGKIGGQELKVSSSASPMGPTMLREFAEVEDFVRLNSWGQTILKNGNQSFIEKDFVEADSSFFNIFSIPLLSGEKKSVLNASHTLVLSATTAKKIFGQENPMDKLLKVGDDTVMYRVTGVMADVPETSHLKVSVIGSFMTNKRANDNEWTSNSFNTYLLLKPNTKAKQVEAKIPALLKKYVGPQILQYLGLSMEEFLAKGNRYDMNLQALEDIHLDPSIQQDMKAPSDPKYLLIFGSIALLIIVIAAINFMNLSTAQAAKRAKEVGMKKVCGSSRGMLISQFIAESMLLTTIALVFAILIVELAMPYFNSLLDAELKIDYLGSWYILPGLLLFSLIIGLFAGSYPAFFLSSFNPYEVLKGKVKGSMKNGKLRSLLVVIQFTISIILIVGTSIMFRQISFMLKKDLGFNKEQLMVITRAETIGDRITAFKDALNKIPGVIKVASSTAVPGHGNNNNSYMMEGREQETFLMQTVWVDYDYLETYGHKMISGRFFNDDFATDKDGCVINESAVKQFTLVTPLTTRFITPSEDVTKKEYMPVIGVVKDFNFESLQSRINPHVFRFKKEGFNWGYITIKVAPKDMKKTIAGIEGVWKEFTSNDPLNYFFLDKDFVRLYKEERQNAEMAVLFAILAIFIAALGLFGLTSFAVEQRTKEIGIRKTMGASVFSIFFLISKEIIVLVTISTAIAIPVAFYIGNSWLQNYYYRINLGVFDFVIGFGIAIVIALATISYRTIKAATANPVDSLLYE</sequence>
<keyword evidence="2" id="KW-1003">Cell membrane</keyword>
<feature type="transmembrane region" description="Helical" evidence="6">
    <location>
        <begin position="766"/>
        <end position="788"/>
    </location>
</feature>
<comment type="subcellular location">
    <subcellularLocation>
        <location evidence="1">Cell membrane</location>
        <topology evidence="1">Multi-pass membrane protein</topology>
    </subcellularLocation>
</comment>
<evidence type="ECO:0000259" key="7">
    <source>
        <dbReference type="Pfam" id="PF02687"/>
    </source>
</evidence>
<dbReference type="GO" id="GO:0005886">
    <property type="term" value="C:plasma membrane"/>
    <property type="evidence" value="ECO:0007669"/>
    <property type="project" value="UniProtKB-SubCell"/>
</dbReference>
<evidence type="ECO:0000256" key="1">
    <source>
        <dbReference type="ARBA" id="ARBA00004651"/>
    </source>
</evidence>
<keyword evidence="3 6" id="KW-0812">Transmembrane</keyword>
<evidence type="ECO:0000313" key="9">
    <source>
        <dbReference type="EMBL" id="SDC24717.1"/>
    </source>
</evidence>
<evidence type="ECO:0000256" key="2">
    <source>
        <dbReference type="ARBA" id="ARBA00022475"/>
    </source>
</evidence>
<dbReference type="GO" id="GO:0022857">
    <property type="term" value="F:transmembrane transporter activity"/>
    <property type="evidence" value="ECO:0007669"/>
    <property type="project" value="TreeGrafter"/>
</dbReference>
<dbReference type="EMBL" id="FMYP01000022">
    <property type="protein sequence ID" value="SDC24717.1"/>
    <property type="molecule type" value="Genomic_DNA"/>
</dbReference>
<dbReference type="AlphaFoldDB" id="A0A1G6K183"/>
<feature type="transmembrane region" description="Helical" evidence="6">
    <location>
        <begin position="293"/>
        <end position="315"/>
    </location>
</feature>
<feature type="transmembrane region" description="Helical" evidence="6">
    <location>
        <begin position="684"/>
        <end position="708"/>
    </location>
</feature>
<feature type="transmembrane region" description="Helical" evidence="6">
    <location>
        <begin position="344"/>
        <end position="367"/>
    </location>
</feature>
<feature type="transmembrane region" description="Helical" evidence="6">
    <location>
        <begin position="435"/>
        <end position="456"/>
    </location>
</feature>
<feature type="domain" description="MacB-like periplasmic core" evidence="8">
    <location>
        <begin position="436"/>
        <end position="641"/>
    </location>
</feature>
<dbReference type="PANTHER" id="PTHR30572:SF18">
    <property type="entry name" value="ABC-TYPE MACROLIDE FAMILY EXPORT SYSTEM PERMEASE COMPONENT 2"/>
    <property type="match status" value="1"/>
</dbReference>
<dbReference type="InterPro" id="IPR050250">
    <property type="entry name" value="Macrolide_Exporter_MacB"/>
</dbReference>
<evidence type="ECO:0000259" key="8">
    <source>
        <dbReference type="Pfam" id="PF12704"/>
    </source>
</evidence>
<feature type="transmembrane region" description="Helical" evidence="6">
    <location>
        <begin position="20"/>
        <end position="42"/>
    </location>
</feature>
<dbReference type="RefSeq" id="WP_092437580.1">
    <property type="nucleotide sequence ID" value="NZ_FMYP01000022.1"/>
</dbReference>
<keyword evidence="10" id="KW-1185">Reference proteome</keyword>
<dbReference type="STRING" id="1640674.SAMN05216323_102248"/>
<dbReference type="InterPro" id="IPR003838">
    <property type="entry name" value="ABC3_permease_C"/>
</dbReference>
<dbReference type="Pfam" id="PF12704">
    <property type="entry name" value="MacB_PCD"/>
    <property type="match status" value="2"/>
</dbReference>
<dbReference type="PANTHER" id="PTHR30572">
    <property type="entry name" value="MEMBRANE COMPONENT OF TRANSPORTER-RELATED"/>
    <property type="match status" value="1"/>
</dbReference>
<accession>A0A1G6K183</accession>
<keyword evidence="4 6" id="KW-1133">Transmembrane helix</keyword>
<name>A0A1G6K183_9BACT</name>
<evidence type="ECO:0000313" key="10">
    <source>
        <dbReference type="Proteomes" id="UP000199452"/>
    </source>
</evidence>
<gene>
    <name evidence="9" type="ORF">SAMN05216323_102248</name>
</gene>
<feature type="domain" description="ABC3 transporter permease C-terminal" evidence="7">
    <location>
        <begin position="299"/>
        <end position="416"/>
    </location>
</feature>
<keyword evidence="5 6" id="KW-0472">Membrane</keyword>
<feature type="domain" description="ABC3 transporter permease C-terminal" evidence="7">
    <location>
        <begin position="687"/>
        <end position="800"/>
    </location>
</feature>
<organism evidence="9 10">
    <name type="scientific">Williamwhitmania taraxaci</name>
    <dbReference type="NCBI Taxonomy" id="1640674"/>
    <lineage>
        <taxon>Bacteria</taxon>
        <taxon>Pseudomonadati</taxon>
        <taxon>Bacteroidota</taxon>
        <taxon>Bacteroidia</taxon>
        <taxon>Bacteroidales</taxon>
        <taxon>Williamwhitmaniaceae</taxon>
        <taxon>Williamwhitmania</taxon>
    </lineage>
</organism>
<reference evidence="9 10" key="1">
    <citation type="submission" date="2016-09" db="EMBL/GenBank/DDBJ databases">
        <authorList>
            <person name="Capua I."/>
            <person name="De Benedictis P."/>
            <person name="Joannis T."/>
            <person name="Lombin L.H."/>
            <person name="Cattoli G."/>
        </authorList>
    </citation>
    <scope>NUCLEOTIDE SEQUENCE [LARGE SCALE GENOMIC DNA]</scope>
    <source>
        <strain evidence="9 10">A7P-90m</strain>
    </source>
</reference>
<evidence type="ECO:0000256" key="6">
    <source>
        <dbReference type="SAM" id="Phobius"/>
    </source>
</evidence>
<protein>
    <submittedName>
        <fullName evidence="9">Putative ABC transport system permease protein</fullName>
    </submittedName>
</protein>
<dbReference type="OrthoDB" id="9770036at2"/>
<dbReference type="Proteomes" id="UP000199452">
    <property type="component" value="Unassembled WGS sequence"/>
</dbReference>
<dbReference type="Pfam" id="PF02687">
    <property type="entry name" value="FtsX"/>
    <property type="match status" value="2"/>
</dbReference>
<proteinExistence type="predicted"/>
<feature type="transmembrane region" description="Helical" evidence="6">
    <location>
        <begin position="728"/>
        <end position="754"/>
    </location>
</feature>
<dbReference type="InterPro" id="IPR025857">
    <property type="entry name" value="MacB_PCD"/>
</dbReference>
<feature type="transmembrane region" description="Helical" evidence="6">
    <location>
        <begin position="387"/>
        <end position="414"/>
    </location>
</feature>
<feature type="domain" description="MacB-like periplasmic core" evidence="8">
    <location>
        <begin position="21"/>
        <end position="237"/>
    </location>
</feature>
<evidence type="ECO:0000256" key="4">
    <source>
        <dbReference type="ARBA" id="ARBA00022989"/>
    </source>
</evidence>